<comment type="caution">
    <text evidence="6">The sequence shown here is derived from an EMBL/GenBank/DDBJ whole genome shotgun (WGS) entry which is preliminary data.</text>
</comment>
<keyword evidence="3" id="KW-0813">Transport</keyword>
<evidence type="ECO:0000256" key="2">
    <source>
        <dbReference type="ARBA" id="ARBA00005695"/>
    </source>
</evidence>
<reference evidence="6 7" key="1">
    <citation type="submission" date="2014-06" db="EMBL/GenBank/DDBJ databases">
        <authorList>
            <person name="Bishop-Lilly K.A."/>
            <person name="Broomall S.M."/>
            <person name="Chain P.S."/>
            <person name="Chertkov O."/>
            <person name="Coyne S.R."/>
            <person name="Daligault H.E."/>
            <person name="Davenport K.W."/>
            <person name="Erkkila T."/>
            <person name="Frey K.G."/>
            <person name="Gibbons H.S."/>
            <person name="Gu W."/>
            <person name="Jaissle J."/>
            <person name="Johnson S.L."/>
            <person name="Koroleva G.I."/>
            <person name="Ladner J.T."/>
            <person name="Lo C.-C."/>
            <person name="Minogue T.D."/>
            <person name="Munk C."/>
            <person name="Palacios G.F."/>
            <person name="Redden C.L."/>
            <person name="Rosenzweig C.N."/>
            <person name="Scholz M.B."/>
            <person name="Teshima H."/>
            <person name="Xu Y."/>
        </authorList>
    </citation>
    <scope>NUCLEOTIDE SEQUENCE [LARGE SCALE GENOMIC DNA]</scope>
    <source>
        <strain evidence="6 7">FTZ</strain>
    </source>
</reference>
<dbReference type="Gene3D" id="3.10.105.10">
    <property type="entry name" value="Dipeptide-binding Protein, Domain 3"/>
    <property type="match status" value="1"/>
</dbReference>
<dbReference type="Pfam" id="PF00496">
    <property type="entry name" value="SBP_bac_5"/>
    <property type="match status" value="1"/>
</dbReference>
<dbReference type="InterPro" id="IPR039424">
    <property type="entry name" value="SBP_5"/>
</dbReference>
<dbReference type="CDD" id="cd08504">
    <property type="entry name" value="PBP2_OppA"/>
    <property type="match status" value="1"/>
</dbReference>
<dbReference type="AlphaFoldDB" id="A0AAW3D7H6"/>
<sequence>MNKKAIEKYGDSWAAKPDTIISNGAYKLTKWIHNGYALAEKSSNYWDAKNVSIDSVKYLMINDVSSDLENYKAGGESLTYNNLPANTAEWYKEHFTNNQFQPSPMLAQAYFIFNMRDTKFQDIRVRKALSMVIDRKGIAEGVKKGLVTPSYLVVPETVAGGRYKDLAKDIPDYDWVNEPIEQRIKQARQLLKEAGYSKKHPLEFTINFNTSDVNRLMAQILQGSWQQDFGDLVKVSIFNEDWKVYLDSLKNGNFDVARMAWIADFNQQNTYTEMYTCDSDNNYGHYCDKEADEIYNKSLTTNSMDEFYKLQKELIIKQTAGYPTIPLFTHPAIQLVQPYVKGFKPKENVIGRYRAKQLSIKQSEV</sequence>
<name>A0AAW3D7H6_FRATU</name>
<feature type="domain" description="Solute-binding protein family 5" evidence="5">
    <location>
        <begin position="6"/>
        <end position="282"/>
    </location>
</feature>
<dbReference type="GO" id="GO:1904680">
    <property type="term" value="F:peptide transmembrane transporter activity"/>
    <property type="evidence" value="ECO:0007669"/>
    <property type="project" value="TreeGrafter"/>
</dbReference>
<evidence type="ECO:0000256" key="4">
    <source>
        <dbReference type="ARBA" id="ARBA00022729"/>
    </source>
</evidence>
<dbReference type="Proteomes" id="UP000028987">
    <property type="component" value="Unassembled WGS sequence"/>
</dbReference>
<dbReference type="GO" id="GO:0030288">
    <property type="term" value="C:outer membrane-bounded periplasmic space"/>
    <property type="evidence" value="ECO:0007669"/>
    <property type="project" value="TreeGrafter"/>
</dbReference>
<dbReference type="Gene3D" id="3.40.190.10">
    <property type="entry name" value="Periplasmic binding protein-like II"/>
    <property type="match status" value="1"/>
</dbReference>
<evidence type="ECO:0000259" key="5">
    <source>
        <dbReference type="Pfam" id="PF00496"/>
    </source>
</evidence>
<gene>
    <name evidence="6" type="ORF">DR87_673</name>
</gene>
<comment type="similarity">
    <text evidence="2">Belongs to the bacterial solute-binding protein 5 family.</text>
</comment>
<dbReference type="GO" id="GO:0015833">
    <property type="term" value="P:peptide transport"/>
    <property type="evidence" value="ECO:0007669"/>
    <property type="project" value="TreeGrafter"/>
</dbReference>
<proteinExistence type="inferred from homology"/>
<dbReference type="EMBL" id="JOVO01000010">
    <property type="protein sequence ID" value="KFJ41062.1"/>
    <property type="molecule type" value="Genomic_DNA"/>
</dbReference>
<evidence type="ECO:0000256" key="1">
    <source>
        <dbReference type="ARBA" id="ARBA00004196"/>
    </source>
</evidence>
<keyword evidence="4" id="KW-0732">Signal</keyword>
<organism evidence="6 7">
    <name type="scientific">Francisella tularensis</name>
    <dbReference type="NCBI Taxonomy" id="263"/>
    <lineage>
        <taxon>Bacteria</taxon>
        <taxon>Pseudomonadati</taxon>
        <taxon>Pseudomonadota</taxon>
        <taxon>Gammaproteobacteria</taxon>
        <taxon>Thiotrichales</taxon>
        <taxon>Francisellaceae</taxon>
        <taxon>Francisella</taxon>
    </lineage>
</organism>
<dbReference type="InterPro" id="IPR000914">
    <property type="entry name" value="SBP_5_dom"/>
</dbReference>
<comment type="subcellular location">
    <subcellularLocation>
        <location evidence="1">Cell envelope</location>
    </subcellularLocation>
</comment>
<dbReference type="SUPFAM" id="SSF53850">
    <property type="entry name" value="Periplasmic binding protein-like II"/>
    <property type="match status" value="1"/>
</dbReference>
<dbReference type="PANTHER" id="PTHR30290">
    <property type="entry name" value="PERIPLASMIC BINDING COMPONENT OF ABC TRANSPORTER"/>
    <property type="match status" value="1"/>
</dbReference>
<protein>
    <submittedName>
        <fullName evidence="6">Bacterial extracellular solute-binding s, 5 Middle family protein</fullName>
    </submittedName>
</protein>
<evidence type="ECO:0000313" key="6">
    <source>
        <dbReference type="EMBL" id="KFJ41062.1"/>
    </source>
</evidence>
<accession>A0AAW3D7H6</accession>
<evidence type="ECO:0000313" key="7">
    <source>
        <dbReference type="Proteomes" id="UP000028987"/>
    </source>
</evidence>
<dbReference type="PANTHER" id="PTHR30290:SF10">
    <property type="entry name" value="PERIPLASMIC OLIGOPEPTIDE-BINDING PROTEIN-RELATED"/>
    <property type="match status" value="1"/>
</dbReference>
<evidence type="ECO:0000256" key="3">
    <source>
        <dbReference type="ARBA" id="ARBA00022448"/>
    </source>
</evidence>